<evidence type="ECO:0000313" key="2">
    <source>
        <dbReference type="Proteomes" id="UP000594262"/>
    </source>
</evidence>
<evidence type="ECO:0000313" key="1">
    <source>
        <dbReference type="EnsemblMetazoa" id="CLYHEMP014601.1"/>
    </source>
</evidence>
<sequence>NQPRTGQSNEVLTTIPLCLNLLYKINARNLFLVIPPSRYFVAFMVEQMKATSVYGTSFLKLAEDFNFEFSISVKTKEGDRIEYGRVKRTEKAPVSDELPTCSNKENDDTPLQLSNEIEIYI</sequence>
<dbReference type="EnsemblMetazoa" id="CLYHEMT014601.1">
    <property type="protein sequence ID" value="CLYHEMP014601.1"/>
    <property type="gene ID" value="CLYHEMG014601"/>
</dbReference>
<reference evidence="1" key="1">
    <citation type="submission" date="2021-01" db="UniProtKB">
        <authorList>
            <consortium name="EnsemblMetazoa"/>
        </authorList>
    </citation>
    <scope>IDENTIFICATION</scope>
</reference>
<proteinExistence type="predicted"/>
<keyword evidence="2" id="KW-1185">Reference proteome</keyword>
<protein>
    <submittedName>
        <fullName evidence="1">Uncharacterized protein</fullName>
    </submittedName>
</protein>
<dbReference type="Proteomes" id="UP000594262">
    <property type="component" value="Unplaced"/>
</dbReference>
<dbReference type="AlphaFoldDB" id="A0A7M5WXX4"/>
<name>A0A7M5WXX4_9CNID</name>
<accession>A0A7M5WXX4</accession>
<organism evidence="1 2">
    <name type="scientific">Clytia hemisphaerica</name>
    <dbReference type="NCBI Taxonomy" id="252671"/>
    <lineage>
        <taxon>Eukaryota</taxon>
        <taxon>Metazoa</taxon>
        <taxon>Cnidaria</taxon>
        <taxon>Hydrozoa</taxon>
        <taxon>Hydroidolina</taxon>
        <taxon>Leptothecata</taxon>
        <taxon>Obeliida</taxon>
        <taxon>Clytiidae</taxon>
        <taxon>Clytia</taxon>
    </lineage>
</organism>